<evidence type="ECO:0000313" key="1">
    <source>
        <dbReference type="EMBL" id="QEV16265.1"/>
    </source>
</evidence>
<sequence length="75" mass="8544">MHTSPPPAVRAYRYEAVARPMKQGRKSFSPRDAWNRLCSSVRERTGPMAGQPLAYDVGLDDAAPVPYRRRVLCRR</sequence>
<keyword evidence="2" id="KW-1185">Reference proteome</keyword>
<organism evidence="1 2">
    <name type="scientific">Streptomyces alboniger</name>
    <dbReference type="NCBI Taxonomy" id="132473"/>
    <lineage>
        <taxon>Bacteria</taxon>
        <taxon>Bacillati</taxon>
        <taxon>Actinomycetota</taxon>
        <taxon>Actinomycetes</taxon>
        <taxon>Kitasatosporales</taxon>
        <taxon>Streptomycetaceae</taxon>
        <taxon>Streptomyces</taxon>
        <taxon>Streptomyces aurantiacus group</taxon>
    </lineage>
</organism>
<accession>A0A5J6HGT5</accession>
<evidence type="ECO:0000313" key="2">
    <source>
        <dbReference type="Proteomes" id="UP000326553"/>
    </source>
</evidence>
<dbReference type="KEGG" id="salw:CP975_00950"/>
<gene>
    <name evidence="1" type="ORF">CP975_00950</name>
</gene>
<reference evidence="1 2" key="1">
    <citation type="submission" date="2017-09" db="EMBL/GenBank/DDBJ databases">
        <authorList>
            <person name="Lee N."/>
            <person name="Cho B.-K."/>
        </authorList>
    </citation>
    <scope>NUCLEOTIDE SEQUENCE [LARGE SCALE GENOMIC DNA]</scope>
    <source>
        <strain evidence="1 2">ATCC 12461</strain>
    </source>
</reference>
<proteinExistence type="predicted"/>
<dbReference type="AlphaFoldDB" id="A0A5J6HGT5"/>
<dbReference type="EMBL" id="CP023695">
    <property type="protein sequence ID" value="QEV16265.1"/>
    <property type="molecule type" value="Genomic_DNA"/>
</dbReference>
<dbReference type="Proteomes" id="UP000326553">
    <property type="component" value="Chromosome"/>
</dbReference>
<name>A0A5J6HGT5_STRAD</name>
<protein>
    <submittedName>
        <fullName evidence="1">Uncharacterized protein</fullName>
    </submittedName>
</protein>